<dbReference type="EMBL" id="UXUI01000495">
    <property type="protein sequence ID" value="VDD85251.1"/>
    <property type="molecule type" value="Genomic_DNA"/>
</dbReference>
<reference evidence="2 3" key="2">
    <citation type="submission" date="2018-10" db="EMBL/GenBank/DDBJ databases">
        <authorList>
            <consortium name="Pathogen Informatics"/>
        </authorList>
    </citation>
    <scope>NUCLEOTIDE SEQUENCE [LARGE SCALE GENOMIC DNA]</scope>
</reference>
<dbReference type="STRING" id="51028.A0A0N4UTH9"/>
<dbReference type="Gene3D" id="1.10.287.70">
    <property type="match status" value="1"/>
</dbReference>
<dbReference type="AlphaFoldDB" id="A0A0N4UTH9"/>
<feature type="transmembrane region" description="Helical" evidence="1">
    <location>
        <begin position="118"/>
        <end position="143"/>
    </location>
</feature>
<protein>
    <submittedName>
        <fullName evidence="4">Ion_trans domain-containing protein</fullName>
    </submittedName>
</protein>
<dbReference type="Proteomes" id="UP000274131">
    <property type="component" value="Unassembled WGS sequence"/>
</dbReference>
<evidence type="ECO:0000256" key="1">
    <source>
        <dbReference type="SAM" id="Phobius"/>
    </source>
</evidence>
<accession>A0A0N4UTH9</accession>
<proteinExistence type="predicted"/>
<evidence type="ECO:0000313" key="3">
    <source>
        <dbReference type="Proteomes" id="UP000274131"/>
    </source>
</evidence>
<feature type="transmembrane region" description="Helical" evidence="1">
    <location>
        <begin position="20"/>
        <end position="44"/>
    </location>
</feature>
<gene>
    <name evidence="2" type="ORF">EVEC_LOCUS394</name>
</gene>
<keyword evidence="3" id="KW-1185">Reference proteome</keyword>
<evidence type="ECO:0000313" key="4">
    <source>
        <dbReference type="WBParaSite" id="EVEC_0000058801-mRNA-1"/>
    </source>
</evidence>
<name>A0A0N4UTH9_ENTVE</name>
<organism evidence="4">
    <name type="scientific">Enterobius vermicularis</name>
    <name type="common">Human pinworm</name>
    <dbReference type="NCBI Taxonomy" id="51028"/>
    <lineage>
        <taxon>Eukaryota</taxon>
        <taxon>Metazoa</taxon>
        <taxon>Ecdysozoa</taxon>
        <taxon>Nematoda</taxon>
        <taxon>Chromadorea</taxon>
        <taxon>Rhabditida</taxon>
        <taxon>Spirurina</taxon>
        <taxon>Oxyuridomorpha</taxon>
        <taxon>Oxyuroidea</taxon>
        <taxon>Oxyuridae</taxon>
        <taxon>Enterobius</taxon>
    </lineage>
</organism>
<keyword evidence="1" id="KW-0472">Membrane</keyword>
<evidence type="ECO:0000313" key="2">
    <source>
        <dbReference type="EMBL" id="VDD85251.1"/>
    </source>
</evidence>
<keyword evidence="1" id="KW-0812">Transmembrane</keyword>
<sequence>MVRRRKSKVTRVINLVKHIIAFFFSHVGLCALVVGYALLGAVVFKAVEGPHETRIQSEVTAARNRVVNIAWSIKWKANLRRNLFNQTWKNVLSQQVKKFQVKCMWAIRRGYDGKVNSAVFTCFSLFLQLLLSCALVLSVWFGFSKV</sequence>
<keyword evidence="1" id="KW-1133">Transmembrane helix</keyword>
<dbReference type="WBParaSite" id="EVEC_0000058801-mRNA-1">
    <property type="protein sequence ID" value="EVEC_0000058801-mRNA-1"/>
    <property type="gene ID" value="EVEC_0000058801"/>
</dbReference>
<dbReference type="OrthoDB" id="297496at2759"/>
<reference evidence="4" key="1">
    <citation type="submission" date="2017-02" db="UniProtKB">
        <authorList>
            <consortium name="WormBaseParasite"/>
        </authorList>
    </citation>
    <scope>IDENTIFICATION</scope>
</reference>